<keyword evidence="5 7" id="KW-0326">Glycosidase</keyword>
<evidence type="ECO:0000256" key="4">
    <source>
        <dbReference type="ARBA" id="ARBA00023277"/>
    </source>
</evidence>
<dbReference type="AlphaFoldDB" id="A0A846QYX1"/>
<dbReference type="PROSITE" id="PS51257">
    <property type="entry name" value="PROKAR_LIPOPROTEIN"/>
    <property type="match status" value="1"/>
</dbReference>
<dbReference type="EMBL" id="JAATJJ010000001">
    <property type="protein sequence ID" value="NJB71842.1"/>
    <property type="molecule type" value="Genomic_DNA"/>
</dbReference>
<dbReference type="GO" id="GO:0045493">
    <property type="term" value="P:xylan catabolic process"/>
    <property type="evidence" value="ECO:0007669"/>
    <property type="project" value="UniProtKB-KW"/>
</dbReference>
<evidence type="ECO:0000256" key="5">
    <source>
        <dbReference type="ARBA" id="ARBA00023295"/>
    </source>
</evidence>
<evidence type="ECO:0000256" key="2">
    <source>
        <dbReference type="ARBA" id="ARBA00022651"/>
    </source>
</evidence>
<feature type="site" description="Important for catalytic activity, responsible for pKa modulation of the active site Glu and correct orientation of both the proton donor and substrate" evidence="6">
    <location>
        <position position="169"/>
    </location>
</feature>
<proteinExistence type="inferred from homology"/>
<keyword evidence="2" id="KW-0624">Polysaccharide degradation</keyword>
<dbReference type="PANTHER" id="PTHR43772:SF2">
    <property type="entry name" value="PUTATIVE (AFU_ORTHOLOGUE AFUA_2G04480)-RELATED"/>
    <property type="match status" value="1"/>
</dbReference>
<keyword evidence="9" id="KW-1185">Reference proteome</keyword>
<dbReference type="GO" id="GO:0004553">
    <property type="term" value="F:hydrolase activity, hydrolyzing O-glycosyl compounds"/>
    <property type="evidence" value="ECO:0007669"/>
    <property type="project" value="InterPro"/>
</dbReference>
<dbReference type="Proteomes" id="UP000590442">
    <property type="component" value="Unassembled WGS sequence"/>
</dbReference>
<accession>A0A846QYX1</accession>
<evidence type="ECO:0000256" key="3">
    <source>
        <dbReference type="ARBA" id="ARBA00022801"/>
    </source>
</evidence>
<gene>
    <name evidence="8" type="ORF">GGR42_002304</name>
</gene>
<reference evidence="8 9" key="1">
    <citation type="submission" date="2020-03" db="EMBL/GenBank/DDBJ databases">
        <title>Genomic Encyclopedia of Type Strains, Phase IV (KMG-IV): sequencing the most valuable type-strain genomes for metagenomic binning, comparative biology and taxonomic classification.</title>
        <authorList>
            <person name="Goeker M."/>
        </authorList>
    </citation>
    <scope>NUCLEOTIDE SEQUENCE [LARGE SCALE GENOMIC DNA]</scope>
    <source>
        <strain evidence="8 9">DSM 29762</strain>
    </source>
</reference>
<dbReference type="SUPFAM" id="SSF75005">
    <property type="entry name" value="Arabinanase/levansucrase/invertase"/>
    <property type="match status" value="1"/>
</dbReference>
<sequence length="342" mass="38952">MTSKFIVYIFLIGILVSCSGTKMVNEKTSKNPIFTGWYADPEGVVFNNEYWIYPTYSATYGEQLFFDAFSSKDLVKWKKHSKILDTTIIKWARQAMWAPAAIEKNGKYYLFFSANDVQRPSRDSWDPNNDINHFGGIGIAIADSPAGPFKDYLGKPLISDFYNDAQPIDQFAFKDTDGTHYLFYGGWSHCNLGILNDDFTGFVPWESGETFREITPEGYVEGPFMFIRNNIYYFMWSEGGWTNDSYKVAYAMADKVTGPFKKIGTILEMDKSIATGAGHNSVLNTPGTDDWYMVYHRRPIPNEGRDHRVTCIDKLEFNHDGTIKNVKMTFEGVTANKIGSKK</sequence>
<comment type="caution">
    <text evidence="8">The sequence shown here is derived from an EMBL/GenBank/DDBJ whole genome shotgun (WGS) entry which is preliminary data.</text>
</comment>
<protein>
    <submittedName>
        <fullName evidence="8">Beta-xylosidase</fullName>
    </submittedName>
</protein>
<evidence type="ECO:0000256" key="1">
    <source>
        <dbReference type="ARBA" id="ARBA00009865"/>
    </source>
</evidence>
<keyword evidence="2" id="KW-0858">Xylan degradation</keyword>
<dbReference type="InterPro" id="IPR023296">
    <property type="entry name" value="Glyco_hydro_beta-prop_sf"/>
</dbReference>
<dbReference type="PANTHER" id="PTHR43772">
    <property type="entry name" value="ENDO-1,4-BETA-XYLANASE"/>
    <property type="match status" value="1"/>
</dbReference>
<name>A0A846QYX1_9FLAO</name>
<dbReference type="Gene3D" id="2.115.10.20">
    <property type="entry name" value="Glycosyl hydrolase domain, family 43"/>
    <property type="match status" value="1"/>
</dbReference>
<dbReference type="CDD" id="cd18827">
    <property type="entry name" value="GH43_XlnD-like"/>
    <property type="match status" value="1"/>
</dbReference>
<dbReference type="InterPro" id="IPR006710">
    <property type="entry name" value="Glyco_hydro_43"/>
</dbReference>
<dbReference type="InterPro" id="IPR052176">
    <property type="entry name" value="Glycosyl_Hydrlase_43_Enz"/>
</dbReference>
<keyword evidence="3 7" id="KW-0378">Hydrolase</keyword>
<dbReference type="Pfam" id="PF04616">
    <property type="entry name" value="Glyco_hydro_43"/>
    <property type="match status" value="1"/>
</dbReference>
<evidence type="ECO:0000256" key="7">
    <source>
        <dbReference type="RuleBase" id="RU361187"/>
    </source>
</evidence>
<comment type="similarity">
    <text evidence="1 7">Belongs to the glycosyl hydrolase 43 family.</text>
</comment>
<evidence type="ECO:0000256" key="6">
    <source>
        <dbReference type="PIRSR" id="PIRSR606710-2"/>
    </source>
</evidence>
<evidence type="ECO:0000313" key="8">
    <source>
        <dbReference type="EMBL" id="NJB71842.1"/>
    </source>
</evidence>
<keyword evidence="4" id="KW-0119">Carbohydrate metabolism</keyword>
<dbReference type="RefSeq" id="WP_167964026.1">
    <property type="nucleotide sequence ID" value="NZ_JAATJJ010000001.1"/>
</dbReference>
<evidence type="ECO:0000313" key="9">
    <source>
        <dbReference type="Proteomes" id="UP000590442"/>
    </source>
</evidence>
<organism evidence="8 9">
    <name type="scientific">Saonia flava</name>
    <dbReference type="NCBI Taxonomy" id="523696"/>
    <lineage>
        <taxon>Bacteria</taxon>
        <taxon>Pseudomonadati</taxon>
        <taxon>Bacteroidota</taxon>
        <taxon>Flavobacteriia</taxon>
        <taxon>Flavobacteriales</taxon>
        <taxon>Flavobacteriaceae</taxon>
        <taxon>Saonia</taxon>
    </lineage>
</organism>